<keyword evidence="2" id="KW-0812">Transmembrane</keyword>
<dbReference type="VEuPathDB" id="CryptoDB:Vbra_23174"/>
<dbReference type="AlphaFoldDB" id="A0A0G4H2W4"/>
<sequence>MCDRASQEDRELLAAAIAIAIAANQLTDMDSPDMLRIPKNEAQEGKNYLDNSGRITNSENFKTWAKNVKERQDLTKEIGSRIICAIFGAALVGGAMGFLFSRVPSPVREGWAAFFAALGAGALVEARLWKGVSTVVFVLLAAIFRSIAEGISQCDVGGWWEWLKKGVGPFVVCCKRVGSCVVWCVGCCKQACNRRAASEPGEAELPTTRYGRPQPTAEQGDTDTG</sequence>
<keyword evidence="2" id="KW-1133">Transmembrane helix</keyword>
<name>A0A0G4H2W4_VITBC</name>
<accession>A0A0G4H2W4</accession>
<feature type="transmembrane region" description="Helical" evidence="2">
    <location>
        <begin position="111"/>
        <end position="129"/>
    </location>
</feature>
<keyword evidence="4" id="KW-1185">Reference proteome</keyword>
<evidence type="ECO:0000256" key="2">
    <source>
        <dbReference type="SAM" id="Phobius"/>
    </source>
</evidence>
<evidence type="ECO:0000256" key="1">
    <source>
        <dbReference type="SAM" id="MobiDB-lite"/>
    </source>
</evidence>
<proteinExistence type="predicted"/>
<keyword evidence="2" id="KW-0472">Membrane</keyword>
<evidence type="ECO:0000313" key="3">
    <source>
        <dbReference type="EMBL" id="CEM37896.1"/>
    </source>
</evidence>
<protein>
    <submittedName>
        <fullName evidence="3">Uncharacterized protein</fullName>
    </submittedName>
</protein>
<gene>
    <name evidence="3" type="ORF">Vbra_23174</name>
</gene>
<dbReference type="InParanoid" id="A0A0G4H2W4"/>
<evidence type="ECO:0000313" key="4">
    <source>
        <dbReference type="Proteomes" id="UP000041254"/>
    </source>
</evidence>
<organism evidence="3 4">
    <name type="scientific">Vitrella brassicaformis (strain CCMP3155)</name>
    <dbReference type="NCBI Taxonomy" id="1169540"/>
    <lineage>
        <taxon>Eukaryota</taxon>
        <taxon>Sar</taxon>
        <taxon>Alveolata</taxon>
        <taxon>Colpodellida</taxon>
        <taxon>Vitrellaceae</taxon>
        <taxon>Vitrella</taxon>
    </lineage>
</organism>
<dbReference type="Proteomes" id="UP000041254">
    <property type="component" value="Unassembled WGS sequence"/>
</dbReference>
<feature type="region of interest" description="Disordered" evidence="1">
    <location>
        <begin position="198"/>
        <end position="225"/>
    </location>
</feature>
<dbReference type="EMBL" id="CDMY01000962">
    <property type="protein sequence ID" value="CEM37896.1"/>
    <property type="molecule type" value="Genomic_DNA"/>
</dbReference>
<reference evidence="3 4" key="1">
    <citation type="submission" date="2014-11" db="EMBL/GenBank/DDBJ databases">
        <authorList>
            <person name="Zhu J."/>
            <person name="Qi W."/>
            <person name="Song R."/>
        </authorList>
    </citation>
    <scope>NUCLEOTIDE SEQUENCE [LARGE SCALE GENOMIC DNA]</scope>
</reference>
<feature type="transmembrane region" description="Helical" evidence="2">
    <location>
        <begin position="78"/>
        <end position="99"/>
    </location>
</feature>